<evidence type="ECO:0000313" key="1">
    <source>
        <dbReference type="EMBL" id="JAH48591.1"/>
    </source>
</evidence>
<dbReference type="AlphaFoldDB" id="A0A0E9T4I2"/>
<protein>
    <submittedName>
        <fullName evidence="1">Uncharacterized protein</fullName>
    </submittedName>
</protein>
<reference evidence="1" key="1">
    <citation type="submission" date="2014-11" db="EMBL/GenBank/DDBJ databases">
        <authorList>
            <person name="Amaro Gonzalez C."/>
        </authorList>
    </citation>
    <scope>NUCLEOTIDE SEQUENCE</scope>
</reference>
<name>A0A0E9T4I2_ANGAN</name>
<organism evidence="1">
    <name type="scientific">Anguilla anguilla</name>
    <name type="common">European freshwater eel</name>
    <name type="synonym">Muraena anguilla</name>
    <dbReference type="NCBI Taxonomy" id="7936"/>
    <lineage>
        <taxon>Eukaryota</taxon>
        <taxon>Metazoa</taxon>
        <taxon>Chordata</taxon>
        <taxon>Craniata</taxon>
        <taxon>Vertebrata</taxon>
        <taxon>Euteleostomi</taxon>
        <taxon>Actinopterygii</taxon>
        <taxon>Neopterygii</taxon>
        <taxon>Teleostei</taxon>
        <taxon>Anguilliformes</taxon>
        <taxon>Anguillidae</taxon>
        <taxon>Anguilla</taxon>
    </lineage>
</organism>
<dbReference type="EMBL" id="GBXM01059986">
    <property type="protein sequence ID" value="JAH48591.1"/>
    <property type="molecule type" value="Transcribed_RNA"/>
</dbReference>
<proteinExistence type="predicted"/>
<reference evidence="1" key="2">
    <citation type="journal article" date="2015" name="Fish Shellfish Immunol.">
        <title>Early steps in the European eel (Anguilla anguilla)-Vibrio vulnificus interaction in the gills: Role of the RtxA13 toxin.</title>
        <authorList>
            <person name="Callol A."/>
            <person name="Pajuelo D."/>
            <person name="Ebbesson L."/>
            <person name="Teles M."/>
            <person name="MacKenzie S."/>
            <person name="Amaro C."/>
        </authorList>
    </citation>
    <scope>NUCLEOTIDE SEQUENCE</scope>
</reference>
<sequence length="37" mass="4182">MSGHTSCLWMHVRLTLPKPPLMPPLHGYHSQSLLNSN</sequence>
<accession>A0A0E9T4I2</accession>